<organism evidence="1 2">
    <name type="scientific">Candidatus Nitrospira allomarina</name>
    <dbReference type="NCBI Taxonomy" id="3020900"/>
    <lineage>
        <taxon>Bacteria</taxon>
        <taxon>Pseudomonadati</taxon>
        <taxon>Nitrospirota</taxon>
        <taxon>Nitrospiria</taxon>
        <taxon>Nitrospirales</taxon>
        <taxon>Nitrospiraceae</taxon>
        <taxon>Nitrospira</taxon>
    </lineage>
</organism>
<proteinExistence type="predicted"/>
<dbReference type="KEGG" id="nall:PP769_03370"/>
<keyword evidence="2" id="KW-1185">Reference proteome</keyword>
<evidence type="ECO:0000313" key="1">
    <source>
        <dbReference type="EMBL" id="WNM58821.1"/>
    </source>
</evidence>
<sequence length="435" mass="49281">MDDQKLGLAAFRERIKVSRESSPHHWEASRKCMVPETLQTMLPALLQHIQKAPLDSSLRDRLVDALQQFSKPIGNKEGNKILKELTGFPPSKAVRALMVWGLLVDGGSKKNPEELSGAQWEEIIRNASNPYDALRHTATPSLLDVGAGDLSFEQELVDHYVPYFRTQRTPLTLHAFDRLMPGSRVGGVYHKNLDRERYLQSFPPEELRFKFCGGMGLETFSKSKGKLSRYTVSTCHAPANPTFAYEPSRLAPEIIHAHLQSSRGNYHQSRYEGEPVLEVSHQGRTLTFPDWKFDILGPLALLRFMAERSGVSILSAIDDEVFWEVLSQLLADDRFRPINEIFTKALLPEIFGEVYAELSTMAVGERIDLSEMANLRNLMPFAGATKEDGQMSCRFRYVEIRRGAVLDGVPSSFTARQFSRMHEESTPWWVILVTD</sequence>
<evidence type="ECO:0000313" key="2">
    <source>
        <dbReference type="Proteomes" id="UP001302719"/>
    </source>
</evidence>
<dbReference type="Proteomes" id="UP001302719">
    <property type="component" value="Chromosome"/>
</dbReference>
<name>A0AA96GC23_9BACT</name>
<accession>A0AA96GC23</accession>
<protein>
    <submittedName>
        <fullName evidence="1">Uncharacterized protein</fullName>
    </submittedName>
</protein>
<gene>
    <name evidence="1" type="ORF">PP769_03370</name>
</gene>
<dbReference type="EMBL" id="CP116967">
    <property type="protein sequence ID" value="WNM58821.1"/>
    <property type="molecule type" value="Genomic_DNA"/>
</dbReference>
<dbReference type="RefSeq" id="WP_312645199.1">
    <property type="nucleotide sequence ID" value="NZ_CP116967.1"/>
</dbReference>
<reference evidence="1 2" key="1">
    <citation type="submission" date="2023-01" db="EMBL/GenBank/DDBJ databases">
        <title>Cultivation and genomic characterization of new, ubiquitous marine nitrite-oxidizing bacteria from the Nitrospirales.</title>
        <authorList>
            <person name="Mueller A.J."/>
            <person name="Daebeler A."/>
            <person name="Herbold C.W."/>
            <person name="Kirkegaard R.H."/>
            <person name="Daims H."/>
        </authorList>
    </citation>
    <scope>NUCLEOTIDE SEQUENCE [LARGE SCALE GENOMIC DNA]</scope>
    <source>
        <strain evidence="1 2">VA</strain>
    </source>
</reference>
<dbReference type="AlphaFoldDB" id="A0AA96GC23"/>